<evidence type="ECO:0000259" key="3">
    <source>
        <dbReference type="Pfam" id="PF24883"/>
    </source>
</evidence>
<protein>
    <submittedName>
        <fullName evidence="4">Tetratricopeptide-like helical</fullName>
    </submittedName>
</protein>
<dbReference type="Pfam" id="PF24883">
    <property type="entry name" value="NPHP3_N"/>
    <property type="match status" value="1"/>
</dbReference>
<organism evidence="4 5">
    <name type="scientific">Fusarium pseudocircinatum</name>
    <dbReference type="NCBI Taxonomy" id="56676"/>
    <lineage>
        <taxon>Eukaryota</taxon>
        <taxon>Fungi</taxon>
        <taxon>Dikarya</taxon>
        <taxon>Ascomycota</taxon>
        <taxon>Pezizomycotina</taxon>
        <taxon>Sordariomycetes</taxon>
        <taxon>Hypocreomycetidae</taxon>
        <taxon>Hypocreales</taxon>
        <taxon>Nectriaceae</taxon>
        <taxon>Fusarium</taxon>
        <taxon>Fusarium fujikuroi species complex</taxon>
    </lineage>
</organism>
<dbReference type="SUPFAM" id="SSF52540">
    <property type="entry name" value="P-loop containing nucleoside triphosphate hydrolases"/>
    <property type="match status" value="1"/>
</dbReference>
<sequence length="1347" mass="153419">MEIVGIIAGVPGLIQIIQAVTTAVRGVSKKDVAPKVAQNLIQSLQNVEKILRRGKEERLWDERQFDQHKSTIELWTNELASLNDALQPSNLKKETRRSLKKFCLILTELEKRLNEWSTRLSQIQIELILIMTDVQQHVMRRILHETVTARLRADLHPCSVNFIPDKTPGTCEWIWSQSTFCDWIEASSTTPDSDLKRTLCVYGIKGSGKSVLTKAAAERLEEQGQIALHFSFWSGNENQRKLEDLLRTLVWQTLRIITDVDLEKVSKLLTGSDGIDKRSLVEAFRIALFGINQKVYCTIDGIDESSEDWNSDTDGCLSTILDLVKNHTNFHVLLTGREASMRTLLKRAIPRLEITEHLIRSDIEKLVAVEIHDSLRSYSPVTRAEAQKELVAGTQNMFLWVTLVLKELRRCSSIEDVRQTLEQIPRNLDREYHRLFFQLMTRTGGSRAKPSISMKRARYIFFSILACPEPMTGEDLCYAYATQVNTSGRIEDDLITIDGILDACGDFVRVTEGRYHIIHASTSDFLMRPQSEWELEDTDISYFRIDLTEVQGSMSLACFKYVRSIDLGYPLTDGGASSLSSKYSFFSYVARYLPFHVAEALEENEQVSLETSNFVRTHHFCALVEYILATSQNSPQTGFLEFMCHWVGIFASTRIELDQAFKLELDRRERDFGAQDERYQSWLALACLMPGNTQKLSALQNQSLKRLAHNRGMIAKIKGNAISLLPQHIGNAHEPILQRVSGSLQSLSRIFATFRSTATDLLAASAESMPVPLLLLASRAAKVQGNWLLAEKIDVISVRKTRGKGDFLEMCNLLSLGSARYYVNKDISETTEEMVRESVRIANRLPDQLHVQMLKMEALRIMILMLLQQRRKGDADEFIHMYEDLIGRHRKKTSNRVWEYSLCHTRFGTTYRVHNLCYTARKLFAKKSFTLSADFAAQGIAILANSQLKASEQDLGLFITHRSALFKAGELNQCISSCQQLLSFSAKLASGPFVTNARWITQLLGARCHANQGDVIEADKWFCEAVDEIDRMGPDKRHPNGQTWYRFMVEDLALLGQYKFCQWITRRILKTKGISYSDDQEDLGFGFLEPLALKLKDIQSIDSNYTEFLRCYSLSIAERKLLGRAEKADWLKGELRLINNNIQSFSKRIPLLQLKYIDTCLGQDNGLLNALEGYKSLGRYFFLRGDTEAADLVSSDAESRIFSHLSPKTLKLASDVYFYAGRFSRCYTFEMEMFYASTCIRKLEGFEEYLEKADLRLLFLGKACEHLSNALRARIEIEWDEDTRSEDDQSGDAHDAGKKRKERITDLETRLEDLDGGSMLTEVVARTGAGVLCGVRVEFATNKHQYS</sequence>
<dbReference type="PANTHER" id="PTHR10039:SF17">
    <property type="entry name" value="FUNGAL STAND N-TERMINAL GOODBYE DOMAIN-CONTAINING PROTEIN-RELATED"/>
    <property type="match status" value="1"/>
</dbReference>
<accession>A0A8H5L4E4</accession>
<evidence type="ECO:0000313" key="5">
    <source>
        <dbReference type="Proteomes" id="UP000546213"/>
    </source>
</evidence>
<dbReference type="OrthoDB" id="1658288at2759"/>
<evidence type="ECO:0000256" key="1">
    <source>
        <dbReference type="ARBA" id="ARBA00022737"/>
    </source>
</evidence>
<dbReference type="PANTHER" id="PTHR10039">
    <property type="entry name" value="AMELOGENIN"/>
    <property type="match status" value="1"/>
</dbReference>
<keyword evidence="1" id="KW-0677">Repeat</keyword>
<dbReference type="InterPro" id="IPR027417">
    <property type="entry name" value="P-loop_NTPase"/>
</dbReference>
<comment type="caution">
    <text evidence="4">The sequence shown here is derived from an EMBL/GenBank/DDBJ whole genome shotgun (WGS) entry which is preliminary data.</text>
</comment>
<evidence type="ECO:0000256" key="2">
    <source>
        <dbReference type="SAM" id="MobiDB-lite"/>
    </source>
</evidence>
<name>A0A8H5L4E4_9HYPO</name>
<dbReference type="Proteomes" id="UP000546213">
    <property type="component" value="Unassembled WGS sequence"/>
</dbReference>
<dbReference type="Gene3D" id="3.40.50.300">
    <property type="entry name" value="P-loop containing nucleotide triphosphate hydrolases"/>
    <property type="match status" value="1"/>
</dbReference>
<dbReference type="InterPro" id="IPR056884">
    <property type="entry name" value="NPHP3-like_N"/>
</dbReference>
<reference evidence="4 5" key="1">
    <citation type="submission" date="2020-05" db="EMBL/GenBank/DDBJ databases">
        <title>Identification and distribution of gene clusters putatively required for synthesis of sphingolipid metabolism inhibitors in phylogenetically diverse species of the filamentous fungus Fusarium.</title>
        <authorList>
            <person name="Kim H.-S."/>
            <person name="Busman M."/>
            <person name="Brown D.W."/>
            <person name="Divon H."/>
            <person name="Uhlig S."/>
            <person name="Proctor R.H."/>
        </authorList>
    </citation>
    <scope>NUCLEOTIDE SEQUENCE [LARGE SCALE GENOMIC DNA]</scope>
    <source>
        <strain evidence="4 5">NRRL 36939</strain>
    </source>
</reference>
<keyword evidence="5" id="KW-1185">Reference proteome</keyword>
<gene>
    <name evidence="4" type="ORF">FPCIR_8020</name>
</gene>
<evidence type="ECO:0000313" key="4">
    <source>
        <dbReference type="EMBL" id="KAF5586169.1"/>
    </source>
</evidence>
<feature type="region of interest" description="Disordered" evidence="2">
    <location>
        <begin position="1282"/>
        <end position="1301"/>
    </location>
</feature>
<feature type="domain" description="Nephrocystin 3-like N-terminal" evidence="3">
    <location>
        <begin position="169"/>
        <end position="337"/>
    </location>
</feature>
<proteinExistence type="predicted"/>
<dbReference type="EMBL" id="JAAOAS010000198">
    <property type="protein sequence ID" value="KAF5586169.1"/>
    <property type="molecule type" value="Genomic_DNA"/>
</dbReference>